<reference evidence="12" key="1">
    <citation type="submission" date="2021-01" db="EMBL/GenBank/DDBJ databases">
        <authorList>
            <consortium name="Genoscope - CEA"/>
            <person name="William W."/>
        </authorList>
    </citation>
    <scope>NUCLEOTIDE SEQUENCE</scope>
</reference>
<dbReference type="InterPro" id="IPR001701">
    <property type="entry name" value="Glyco_hydro_9"/>
</dbReference>
<proteinExistence type="inferred from homology"/>
<dbReference type="GO" id="GO:0008810">
    <property type="term" value="F:cellulase activity"/>
    <property type="evidence" value="ECO:0007669"/>
    <property type="project" value="UniProtKB-EC"/>
</dbReference>
<evidence type="ECO:0000256" key="1">
    <source>
        <dbReference type="ARBA" id="ARBA00000966"/>
    </source>
</evidence>
<evidence type="ECO:0000256" key="6">
    <source>
        <dbReference type="ARBA" id="ARBA00023295"/>
    </source>
</evidence>
<comment type="catalytic activity">
    <reaction evidence="1 9">
        <text>Endohydrolysis of (1-&gt;4)-beta-D-glucosidic linkages in cellulose, lichenin and cereal beta-D-glucans.</text>
        <dbReference type="EC" id="3.2.1.4"/>
    </reaction>
</comment>
<keyword evidence="4 9" id="KW-0136">Cellulose degradation</keyword>
<dbReference type="Gene3D" id="1.50.10.10">
    <property type="match status" value="2"/>
</dbReference>
<dbReference type="InterPro" id="IPR012341">
    <property type="entry name" value="6hp_glycosidase-like_sf"/>
</dbReference>
<keyword evidence="5 8" id="KW-0119">Carbohydrate metabolism</keyword>
<dbReference type="GO" id="GO:0030245">
    <property type="term" value="P:cellulose catabolic process"/>
    <property type="evidence" value="ECO:0007669"/>
    <property type="project" value="UniProtKB-KW"/>
</dbReference>
<evidence type="ECO:0000256" key="2">
    <source>
        <dbReference type="ARBA" id="ARBA00007072"/>
    </source>
</evidence>
<name>A0A816L1D7_BRANA</name>
<keyword evidence="6 8" id="KW-0326">Glycosidase</keyword>
<feature type="transmembrane region" description="Helical" evidence="10">
    <location>
        <begin position="47"/>
        <end position="65"/>
    </location>
</feature>
<dbReference type="Pfam" id="PF00759">
    <property type="entry name" value="Glyco_hydro_9"/>
    <property type="match status" value="1"/>
</dbReference>
<dbReference type="AlphaFoldDB" id="A0A816L1D7"/>
<feature type="active site" evidence="8">
    <location>
        <position position="359"/>
    </location>
</feature>
<evidence type="ECO:0000256" key="7">
    <source>
        <dbReference type="ARBA" id="ARBA00023326"/>
    </source>
</evidence>
<evidence type="ECO:0000256" key="3">
    <source>
        <dbReference type="ARBA" id="ARBA00022801"/>
    </source>
</evidence>
<keyword evidence="7 8" id="KW-0624">Polysaccharide degradation</keyword>
<keyword evidence="10" id="KW-1133">Transmembrane helix</keyword>
<evidence type="ECO:0000256" key="4">
    <source>
        <dbReference type="ARBA" id="ARBA00023001"/>
    </source>
</evidence>
<dbReference type="InterPro" id="IPR018221">
    <property type="entry name" value="Glyco_hydro_9_His_AS"/>
</dbReference>
<evidence type="ECO:0000256" key="9">
    <source>
        <dbReference type="RuleBase" id="RU361166"/>
    </source>
</evidence>
<keyword evidence="3 8" id="KW-0378">Hydrolase</keyword>
<comment type="similarity">
    <text evidence="2 8 9">Belongs to the glycosyl hydrolase 9 (cellulase E) family.</text>
</comment>
<dbReference type="PANTHER" id="PTHR22298">
    <property type="entry name" value="ENDO-1,4-BETA-GLUCANASE"/>
    <property type="match status" value="1"/>
</dbReference>
<dbReference type="InterPro" id="IPR008928">
    <property type="entry name" value="6-hairpin_glycosidase_sf"/>
</dbReference>
<evidence type="ECO:0000313" key="12">
    <source>
        <dbReference type="EMBL" id="CAF1929509.1"/>
    </source>
</evidence>
<evidence type="ECO:0000256" key="10">
    <source>
        <dbReference type="SAM" id="Phobius"/>
    </source>
</evidence>
<dbReference type="Proteomes" id="UP001295469">
    <property type="component" value="Chromosome C05"/>
</dbReference>
<dbReference type="EC" id="3.2.1.4" evidence="9"/>
<feature type="domain" description="Glycoside hydrolase family 9" evidence="11">
    <location>
        <begin position="180"/>
        <end position="363"/>
    </location>
</feature>
<gene>
    <name evidence="12" type="ORF">DARMORV10_C05P33810.1</name>
</gene>
<dbReference type="PROSITE" id="PS00592">
    <property type="entry name" value="GH9_2"/>
    <property type="match status" value="1"/>
</dbReference>
<protein>
    <recommendedName>
        <fullName evidence="9">Endoglucanase</fullName>
        <ecNumber evidence="9">3.2.1.4</ecNumber>
    </recommendedName>
</protein>
<keyword evidence="10" id="KW-0472">Membrane</keyword>
<sequence>MTEIEELELTPLTQPSLEMKESWVLKPTIAKKKKKFSVACISSNRKLLLWLGGVLCVSCIIAMTLSKTLPHDHYIVPPLTKDNSTIAIPVALKFFNAQISGKLPEGNNVSWRGDSCLNDGKFPGSSYPHLAGGYYDAGGSIKSNFPMSFSMTMLSWSVIEYSTKYQVAGELNHVKGLIKWGGAWMYYATGDNTYLAKVTSHDLAKRAGAFSHGPRYGVFGWDNKLAGTQLLLTRLRLFLSPPFPYEDMLKTFHEQTSIVMCSDLPYYTKFNRTKGGLILLNHGEPEPLQYAANAAFLATLYSDYLDASDTPGWYCGPSFFKTQVLRDFSTSQVDYILGKNPQNISYVVGFGQKYPKHVHHRGA</sequence>
<evidence type="ECO:0000256" key="8">
    <source>
        <dbReference type="PROSITE-ProRule" id="PRU10059"/>
    </source>
</evidence>
<evidence type="ECO:0000259" key="11">
    <source>
        <dbReference type="Pfam" id="PF00759"/>
    </source>
</evidence>
<organism evidence="12">
    <name type="scientific">Brassica napus</name>
    <name type="common">Rape</name>
    <dbReference type="NCBI Taxonomy" id="3708"/>
    <lineage>
        <taxon>Eukaryota</taxon>
        <taxon>Viridiplantae</taxon>
        <taxon>Streptophyta</taxon>
        <taxon>Embryophyta</taxon>
        <taxon>Tracheophyta</taxon>
        <taxon>Spermatophyta</taxon>
        <taxon>Magnoliopsida</taxon>
        <taxon>eudicotyledons</taxon>
        <taxon>Gunneridae</taxon>
        <taxon>Pentapetalae</taxon>
        <taxon>rosids</taxon>
        <taxon>malvids</taxon>
        <taxon>Brassicales</taxon>
        <taxon>Brassicaceae</taxon>
        <taxon>Brassiceae</taxon>
        <taxon>Brassica</taxon>
    </lineage>
</organism>
<keyword evidence="10" id="KW-0812">Transmembrane</keyword>
<evidence type="ECO:0000256" key="5">
    <source>
        <dbReference type="ARBA" id="ARBA00023277"/>
    </source>
</evidence>
<dbReference type="SUPFAM" id="SSF48208">
    <property type="entry name" value="Six-hairpin glycosidases"/>
    <property type="match status" value="1"/>
</dbReference>
<dbReference type="EMBL" id="HG994369">
    <property type="protein sequence ID" value="CAF1929509.1"/>
    <property type="molecule type" value="Genomic_DNA"/>
</dbReference>
<accession>A0A816L1D7</accession>